<keyword evidence="4 5" id="KW-0862">Zinc</keyword>
<feature type="binding site" evidence="5 6">
    <location>
        <position position="307"/>
    </location>
    <ligand>
        <name>Zn(2+)</name>
        <dbReference type="ChEBI" id="CHEBI:29105"/>
    </ligand>
</feature>
<feature type="binding site" evidence="5 6">
    <location>
        <position position="306"/>
    </location>
    <ligand>
        <name>Zn(2+)</name>
        <dbReference type="ChEBI" id="CHEBI:29105"/>
    </ligand>
</feature>
<reference evidence="8" key="1">
    <citation type="submission" date="2023-11" db="EMBL/GenBank/DDBJ databases">
        <authorList>
            <person name="Alioto T."/>
            <person name="Alioto T."/>
            <person name="Gomez Garrido J."/>
        </authorList>
    </citation>
    <scope>NUCLEOTIDE SEQUENCE</scope>
</reference>
<evidence type="ECO:0000256" key="3">
    <source>
        <dbReference type="ARBA" id="ARBA00022723"/>
    </source>
</evidence>
<dbReference type="PANTHER" id="PTHR46015">
    <property type="entry name" value="ZGC:172121"/>
    <property type="match status" value="1"/>
</dbReference>
<dbReference type="InterPro" id="IPR017226">
    <property type="entry name" value="BHMT-like"/>
</dbReference>
<dbReference type="GO" id="GO:0009086">
    <property type="term" value="P:methionine biosynthetic process"/>
    <property type="evidence" value="ECO:0007669"/>
    <property type="project" value="InterPro"/>
</dbReference>
<feature type="binding site" evidence="5 6">
    <location>
        <position position="231"/>
    </location>
    <ligand>
        <name>Zn(2+)</name>
        <dbReference type="ChEBI" id="CHEBI:29105"/>
    </ligand>
</feature>
<dbReference type="InterPro" id="IPR036589">
    <property type="entry name" value="HCY_dom_sf"/>
</dbReference>
<comment type="cofactor">
    <cofactor evidence="5">
        <name>Zn(2+)</name>
        <dbReference type="ChEBI" id="CHEBI:29105"/>
    </cofactor>
    <text evidence="5">Binds 1 zinc ion per subunit.</text>
</comment>
<organism evidence="8 9">
    <name type="scientific">Lecanosticta acicola</name>
    <dbReference type="NCBI Taxonomy" id="111012"/>
    <lineage>
        <taxon>Eukaryota</taxon>
        <taxon>Fungi</taxon>
        <taxon>Dikarya</taxon>
        <taxon>Ascomycota</taxon>
        <taxon>Pezizomycotina</taxon>
        <taxon>Dothideomycetes</taxon>
        <taxon>Dothideomycetidae</taxon>
        <taxon>Mycosphaerellales</taxon>
        <taxon>Mycosphaerellaceae</taxon>
        <taxon>Lecanosticta</taxon>
    </lineage>
</organism>
<sequence>MIGKEDFDKLLQARGTLVIDGALATELEARGSDLNHALWSAKILKDDPASIEKVHLDYYLAGGDIAITASYQAAPAGLREHFGMDESAARDMISASVDLASQARQTAYEQGLQRRMLVAGSVGPYGAYLADGSEYRGDYIRTYKELKDFHRPRIQALVDAGVDLLALETIPNVNEIEALLELLKEEFPDAVAWLSCTVGSPESLSDGTPWSDVLHLVNGHADRIVGFGINCIAMSIATDTLKNIVTLTPIPLVCYPNSGETWDATTKTWQSLQSGDVLYSDSKGTPGLAEELDRWTGAGAKLIGGCCRTGPEYIKAVSHHLTETQNHKR</sequence>
<dbReference type="Proteomes" id="UP001296104">
    <property type="component" value="Unassembled WGS sequence"/>
</dbReference>
<keyword evidence="2 6" id="KW-0808">Transferase</keyword>
<dbReference type="GO" id="GO:0008898">
    <property type="term" value="F:S-adenosylmethionine-homocysteine S-methyltransferase activity"/>
    <property type="evidence" value="ECO:0007669"/>
    <property type="project" value="TreeGrafter"/>
</dbReference>
<dbReference type="Pfam" id="PF02574">
    <property type="entry name" value="S-methyl_trans"/>
    <property type="match status" value="1"/>
</dbReference>
<accession>A0AAI9EA47</accession>
<evidence type="ECO:0000256" key="6">
    <source>
        <dbReference type="PROSITE-ProRule" id="PRU00333"/>
    </source>
</evidence>
<evidence type="ECO:0000256" key="1">
    <source>
        <dbReference type="ARBA" id="ARBA00022603"/>
    </source>
</evidence>
<name>A0AAI9EA47_9PEZI</name>
<protein>
    <submittedName>
        <fullName evidence="8">Homocysteine S-methyltransferase</fullName>
    </submittedName>
</protein>
<keyword evidence="9" id="KW-1185">Reference proteome</keyword>
<dbReference type="FunFam" id="3.20.20.330:FF:000002">
    <property type="entry name" value="Homocysteine S-methyltransferase"/>
    <property type="match status" value="1"/>
</dbReference>
<dbReference type="NCBIfam" id="NF007020">
    <property type="entry name" value="PRK09485.1"/>
    <property type="match status" value="1"/>
</dbReference>
<proteinExistence type="predicted"/>
<evidence type="ECO:0000259" key="7">
    <source>
        <dbReference type="PROSITE" id="PS50970"/>
    </source>
</evidence>
<feature type="domain" description="Hcy-binding" evidence="7">
    <location>
        <begin position="5"/>
        <end position="321"/>
    </location>
</feature>
<dbReference type="GO" id="GO:0033528">
    <property type="term" value="P:S-methylmethionine cycle"/>
    <property type="evidence" value="ECO:0007669"/>
    <property type="project" value="TreeGrafter"/>
</dbReference>
<comment type="caution">
    <text evidence="8">The sequence shown here is derived from an EMBL/GenBank/DDBJ whole genome shotgun (WGS) entry which is preliminary data.</text>
</comment>
<evidence type="ECO:0000256" key="5">
    <source>
        <dbReference type="PIRSR" id="PIRSR037505-2"/>
    </source>
</evidence>
<dbReference type="GO" id="GO:0008270">
    <property type="term" value="F:zinc ion binding"/>
    <property type="evidence" value="ECO:0007669"/>
    <property type="project" value="InterPro"/>
</dbReference>
<gene>
    <name evidence="8" type="ORF">LECACI_7A004055</name>
</gene>
<dbReference type="EMBL" id="CAVMBE010000021">
    <property type="protein sequence ID" value="CAK3995541.1"/>
    <property type="molecule type" value="Genomic_DNA"/>
</dbReference>
<dbReference type="PIRSF" id="PIRSF037505">
    <property type="entry name" value="Betaine_HMT"/>
    <property type="match status" value="1"/>
</dbReference>
<keyword evidence="3 5" id="KW-0479">Metal-binding</keyword>
<keyword evidence="1 6" id="KW-0489">Methyltransferase</keyword>
<evidence type="ECO:0000313" key="8">
    <source>
        <dbReference type="EMBL" id="CAK3995541.1"/>
    </source>
</evidence>
<dbReference type="AlphaFoldDB" id="A0AAI9EA47"/>
<dbReference type="InterPro" id="IPR051486">
    <property type="entry name" value="Hcy_S-methyltransferase"/>
</dbReference>
<evidence type="ECO:0000256" key="4">
    <source>
        <dbReference type="ARBA" id="ARBA00022833"/>
    </source>
</evidence>
<dbReference type="PANTHER" id="PTHR46015:SF1">
    <property type="entry name" value="HOMOCYSTEINE S-METHYLTRANSFERASE-LIKE ISOFORM 1"/>
    <property type="match status" value="1"/>
</dbReference>
<dbReference type="GO" id="GO:0032259">
    <property type="term" value="P:methylation"/>
    <property type="evidence" value="ECO:0007669"/>
    <property type="project" value="UniProtKB-KW"/>
</dbReference>
<evidence type="ECO:0000313" key="9">
    <source>
        <dbReference type="Proteomes" id="UP001296104"/>
    </source>
</evidence>
<dbReference type="PROSITE" id="PS50970">
    <property type="entry name" value="HCY"/>
    <property type="match status" value="1"/>
</dbReference>
<evidence type="ECO:0000256" key="2">
    <source>
        <dbReference type="ARBA" id="ARBA00022679"/>
    </source>
</evidence>
<dbReference type="Gene3D" id="3.20.20.330">
    <property type="entry name" value="Homocysteine-binding-like domain"/>
    <property type="match status" value="1"/>
</dbReference>
<dbReference type="SUPFAM" id="SSF82282">
    <property type="entry name" value="Homocysteine S-methyltransferase"/>
    <property type="match status" value="1"/>
</dbReference>
<dbReference type="InterPro" id="IPR003726">
    <property type="entry name" value="HCY_dom"/>
</dbReference>